<reference evidence="3" key="1">
    <citation type="submission" date="2021-02" db="EMBL/GenBank/DDBJ databases">
        <authorList>
            <person name="Nowell W R."/>
        </authorList>
    </citation>
    <scope>NUCLEOTIDE SEQUENCE</scope>
</reference>
<organism evidence="3 4">
    <name type="scientific">Rotaria socialis</name>
    <dbReference type="NCBI Taxonomy" id="392032"/>
    <lineage>
        <taxon>Eukaryota</taxon>
        <taxon>Metazoa</taxon>
        <taxon>Spiralia</taxon>
        <taxon>Gnathifera</taxon>
        <taxon>Rotifera</taxon>
        <taxon>Eurotatoria</taxon>
        <taxon>Bdelloidea</taxon>
        <taxon>Philodinida</taxon>
        <taxon>Philodinidae</taxon>
        <taxon>Rotaria</taxon>
    </lineage>
</organism>
<evidence type="ECO:0000259" key="2">
    <source>
        <dbReference type="Pfam" id="PF20502"/>
    </source>
</evidence>
<dbReference type="Gene3D" id="1.25.10.10">
    <property type="entry name" value="Leucine-rich Repeat Variant"/>
    <property type="match status" value="1"/>
</dbReference>
<keyword evidence="4" id="KW-1185">Reference proteome</keyword>
<evidence type="ECO:0008006" key="5">
    <source>
        <dbReference type="Google" id="ProtNLM"/>
    </source>
</evidence>
<feature type="domain" description="DNA-dependent protein kinase catalytic subunit CC1/2" evidence="2">
    <location>
        <begin position="888"/>
        <end position="1275"/>
    </location>
</feature>
<comment type="caution">
    <text evidence="3">The sequence shown here is derived from an EMBL/GenBank/DDBJ whole genome shotgun (WGS) entry which is preliminary data.</text>
</comment>
<accession>A0A820RFD7</accession>
<dbReference type="InterPro" id="IPR046804">
    <property type="entry name" value="DNA-PKcs_N"/>
</dbReference>
<dbReference type="InterPro" id="IPR016024">
    <property type="entry name" value="ARM-type_fold"/>
</dbReference>
<gene>
    <name evidence="3" type="ORF">UJA718_LOCUS21595</name>
</gene>
<dbReference type="InterPro" id="IPR046803">
    <property type="entry name" value="DNAPKcs_CC1-2"/>
</dbReference>
<dbReference type="EMBL" id="CAJOBP010004257">
    <property type="protein sequence ID" value="CAF4434551.1"/>
    <property type="molecule type" value="Genomic_DNA"/>
</dbReference>
<evidence type="ECO:0000259" key="1">
    <source>
        <dbReference type="Pfam" id="PF20500"/>
    </source>
</evidence>
<proteinExistence type="predicted"/>
<dbReference type="Proteomes" id="UP000663873">
    <property type="component" value="Unassembled WGS sequence"/>
</dbReference>
<dbReference type="SUPFAM" id="SSF48371">
    <property type="entry name" value="ARM repeat"/>
    <property type="match status" value="2"/>
</dbReference>
<feature type="non-terminal residue" evidence="3">
    <location>
        <position position="1"/>
    </location>
</feature>
<dbReference type="Pfam" id="PF20500">
    <property type="entry name" value="DNA-PKcs_N"/>
    <property type="match status" value="2"/>
</dbReference>
<feature type="domain" description="DNA-PKcs N-terminal" evidence="1">
    <location>
        <begin position="297"/>
        <end position="793"/>
    </location>
</feature>
<sequence>MTEASATSNFDNYILELHGNLDRLREIPDVDEQCAVLIGDLAQAYSEHPSPMQTAICLSALFSGQKNILTFLRRASSKPELKRTKIEILQFLKFFVESASNKILPYAVELKTVLLIIFNVDSASDVRAGTFPVLSQLIELSAGFADMESEIDKMATTFIDLIGLQSTKTTATIKGLSLAFLGLLCKCFPEHMRKYSDPLLIGQYLKYLHEHLVRDVVKFEMLIAAGAMEGLIYYLVNFVPSAISAVQPTLIRNKSKDDEKRIKEEQIRCESDLKRVYIYASRAIQTQDQTNLNRYALVKEDVKFMFVGLIQRCEQIAMPTISLSQAADVFDERFYALPNLLDALSAIIIEMTNIGEEFLGPLERLTVMTIDYYPRYQPKPQATTCSSVIKMILALQTKPTCYKPFLTRIVNQAIIRCCSHPLKSTVEQQLEDVEPDLPEEQAKSLLAIGKTITYENYIPLWKIILNVTSLKEFDTSTYPIFDRQNMLVSLYDEMIDSILHIIDRLDLSVDKEKTEDENDDGTTTTDPVFGMKPMKPKDFEIFYNLVDFCQDLLPEQSPDLFQKWIFRFLYEIISASTKYPLVSGIYRFTTLVMNICLKLNFFKSDRLVPTTRGGIEMMDIDINENEQVASVCTLVRRFAHEVLSRQKQYRDDLLVACLQFIISLPSECIDYDFADYVPTIQLALSIGLTYLPLAEQTINSLERWSQSTSLNLSNYYDQILPYLDDFLRLSHDQGDDVNVRAIISTLQEKTRMSSRSKHVLPTRMLKKAKQIKHLFEDSDIRRVQFRILKYLGSIGNRTNHYLIDNTSNYLVKEAVAWDNENHLTFNVPFDDIKPTIHLDIFLPRIIDLASHCSDRQTKITACELLQSIMLYMIGKSANNRSNAAASYEKLYARLFPAVLELSCDSDTFTKTLFTTFMIQIIHWFTKNQNYENPETMSMLDTFMDGMISGRNASIRDFSGVCLKEFLKWAVKHAGGFDKPAYLKNATSILKRILSFSMHPNTFKRLGSALAWNSIYTLFRESETLIDVYTFQLLYVFVESLAIAQGDDPSLGTQQQAIGALSHVQRIIKEKSSVFIKETPKRHRPPSWTEATLEIAVRWLLRQCGRIETESRRKCIELVCTFIPLLPGVRSIREYFDLKVKSDGNVYFIERFEGSLNKENKTKFKANLANQPCLTDMTEQFSIPTVYQWLDTVIASLDCYTWAFSQGYLNPLLFQDNHQQSHLIVALLYFITKVSMSTLYNIVTYFPPSTQTHVFTPTDISQFETAKCTVIVRLLN</sequence>
<evidence type="ECO:0000313" key="4">
    <source>
        <dbReference type="Proteomes" id="UP000663873"/>
    </source>
</evidence>
<protein>
    <recommendedName>
        <fullName evidence="5">DNA-dependent protein kinase catalytic subunit</fullName>
    </recommendedName>
</protein>
<feature type="domain" description="DNA-PKcs N-terminal" evidence="1">
    <location>
        <begin position="56"/>
        <end position="242"/>
    </location>
</feature>
<dbReference type="InterPro" id="IPR011989">
    <property type="entry name" value="ARM-like"/>
</dbReference>
<evidence type="ECO:0000313" key="3">
    <source>
        <dbReference type="EMBL" id="CAF4434551.1"/>
    </source>
</evidence>
<dbReference type="AlphaFoldDB" id="A0A820RFD7"/>
<name>A0A820RFD7_9BILA</name>
<dbReference type="Pfam" id="PF20502">
    <property type="entry name" value="DNAPKcs_CC1-2"/>
    <property type="match status" value="1"/>
</dbReference>